<gene>
    <name evidence="1" type="ORF">C41B8_09978</name>
</gene>
<keyword evidence="2" id="KW-1185">Reference proteome</keyword>
<dbReference type="EMBL" id="APNK01000013">
    <property type="protein sequence ID" value="KEZ77348.1"/>
    <property type="molecule type" value="Genomic_DNA"/>
</dbReference>
<dbReference type="AlphaFoldDB" id="A0A084IKW4"/>
<protein>
    <recommendedName>
        <fullName evidence="3">Glycosyltransferase</fullName>
    </recommendedName>
</protein>
<dbReference type="SUPFAM" id="SSF53448">
    <property type="entry name" value="Nucleotide-diphospho-sugar transferases"/>
    <property type="match status" value="1"/>
</dbReference>
<reference evidence="1 2" key="1">
    <citation type="submission" date="2013-03" db="EMBL/GenBank/DDBJ databases">
        <title>Salinisphaera hydrothermalis C41B8 Genome Sequencing.</title>
        <authorList>
            <person name="Li C."/>
            <person name="Lai Q."/>
            <person name="Shao Z."/>
        </authorList>
    </citation>
    <scope>NUCLEOTIDE SEQUENCE [LARGE SCALE GENOMIC DNA]</scope>
    <source>
        <strain evidence="1 2">C41B8</strain>
    </source>
</reference>
<evidence type="ECO:0000313" key="2">
    <source>
        <dbReference type="Proteomes" id="UP000028302"/>
    </source>
</evidence>
<dbReference type="RefSeq" id="WP_037337376.1">
    <property type="nucleotide sequence ID" value="NZ_APNK01000013.1"/>
</dbReference>
<proteinExistence type="predicted"/>
<dbReference type="Pfam" id="PF13704">
    <property type="entry name" value="Glyco_tranf_2_4"/>
    <property type="match status" value="1"/>
</dbReference>
<comment type="caution">
    <text evidence="1">The sequence shown here is derived from an EMBL/GenBank/DDBJ whole genome shotgun (WGS) entry which is preliminary data.</text>
</comment>
<name>A0A084IKW4_SALHC</name>
<sequence>MKIFGLTVLKDEGDIVSQTLTEALAWCDRIAVLDNDSDDDTVARVEAVAAAHPNRIEFIGRYTGAFHNDLRMIPFYRLFDEATTKDWWCRLDGDEFYPHDPKAFLAALSPLECRVNAINLFYEYTDIDWAAWQANQETLADRQRPIQERRRYYRAAYEELRFMRHHPKLKWCGRAHWPTPRGPLARERIIMQHFRARDPEQLKRRLAIRQVAAERGQRKPDHHWRVAAADWQSQIVDHRSCYYDDHSGTFEYDAHRFSDPPGKRFGQNLRRAAMALGWRT</sequence>
<organism evidence="1 2">
    <name type="scientific">Salinisphaera hydrothermalis (strain C41B8)</name>
    <dbReference type="NCBI Taxonomy" id="1304275"/>
    <lineage>
        <taxon>Bacteria</taxon>
        <taxon>Pseudomonadati</taxon>
        <taxon>Pseudomonadota</taxon>
        <taxon>Gammaproteobacteria</taxon>
        <taxon>Salinisphaerales</taxon>
        <taxon>Salinisphaeraceae</taxon>
        <taxon>Salinisphaera</taxon>
    </lineage>
</organism>
<evidence type="ECO:0000313" key="1">
    <source>
        <dbReference type="EMBL" id="KEZ77348.1"/>
    </source>
</evidence>
<evidence type="ECO:0008006" key="3">
    <source>
        <dbReference type="Google" id="ProtNLM"/>
    </source>
</evidence>
<dbReference type="Proteomes" id="UP000028302">
    <property type="component" value="Unassembled WGS sequence"/>
</dbReference>
<dbReference type="eggNOG" id="COG1215">
    <property type="taxonomic scope" value="Bacteria"/>
</dbReference>
<accession>A0A084IKW4</accession>
<dbReference type="OrthoDB" id="9815923at2"/>
<dbReference type="InterPro" id="IPR029044">
    <property type="entry name" value="Nucleotide-diphossugar_trans"/>
</dbReference>
<dbReference type="STRING" id="1304275.C41B8_09978"/>